<dbReference type="AlphaFoldDB" id="A0A6B2LZ56"/>
<name>A0A6B2LZ56_9BACT</name>
<feature type="chain" id="PRO_5025468360" description="FecR protein domain-containing protein" evidence="1">
    <location>
        <begin position="21"/>
        <end position="252"/>
    </location>
</feature>
<comment type="caution">
    <text evidence="2">The sequence shown here is derived from an EMBL/GenBank/DDBJ whole genome shotgun (WGS) entry which is preliminary data.</text>
</comment>
<dbReference type="Proteomes" id="UP000478417">
    <property type="component" value="Unassembled WGS sequence"/>
</dbReference>
<evidence type="ECO:0000313" key="2">
    <source>
        <dbReference type="EMBL" id="NDV62001.1"/>
    </source>
</evidence>
<proteinExistence type="predicted"/>
<feature type="signal peptide" evidence="1">
    <location>
        <begin position="1"/>
        <end position="20"/>
    </location>
</feature>
<evidence type="ECO:0000313" key="3">
    <source>
        <dbReference type="Proteomes" id="UP000478417"/>
    </source>
</evidence>
<gene>
    <name evidence="2" type="ORF">G0Q06_06020</name>
</gene>
<dbReference type="RefSeq" id="WP_163963509.1">
    <property type="nucleotide sequence ID" value="NZ_JAAGNX010000002.1"/>
</dbReference>
<accession>A0A6B2LZ56</accession>
<evidence type="ECO:0000256" key="1">
    <source>
        <dbReference type="SAM" id="SignalP"/>
    </source>
</evidence>
<organism evidence="2 3">
    <name type="scientific">Oceanipulchritudo coccoides</name>
    <dbReference type="NCBI Taxonomy" id="2706888"/>
    <lineage>
        <taxon>Bacteria</taxon>
        <taxon>Pseudomonadati</taxon>
        <taxon>Verrucomicrobiota</taxon>
        <taxon>Opitutia</taxon>
        <taxon>Puniceicoccales</taxon>
        <taxon>Oceanipulchritudinaceae</taxon>
        <taxon>Oceanipulchritudo</taxon>
    </lineage>
</organism>
<dbReference type="EMBL" id="JAAGNX010000002">
    <property type="protein sequence ID" value="NDV62001.1"/>
    <property type="molecule type" value="Genomic_DNA"/>
</dbReference>
<keyword evidence="3" id="KW-1185">Reference proteome</keyword>
<reference evidence="2 3" key="1">
    <citation type="submission" date="2020-02" db="EMBL/GenBank/DDBJ databases">
        <title>Albibacoteraceae fam. nov., the first described family within the subdivision 4 Verrucomicrobia.</title>
        <authorList>
            <person name="Xi F."/>
        </authorList>
    </citation>
    <scope>NUCLEOTIDE SEQUENCE [LARGE SCALE GENOMIC DNA]</scope>
    <source>
        <strain evidence="2 3">CK1056</strain>
    </source>
</reference>
<keyword evidence="1" id="KW-0732">Signal</keyword>
<evidence type="ECO:0008006" key="4">
    <source>
        <dbReference type="Google" id="ProtNLM"/>
    </source>
</evidence>
<protein>
    <recommendedName>
        <fullName evidence="4">FecR protein domain-containing protein</fullName>
    </recommendedName>
</protein>
<sequence>MKTFIKPILFTLLAPFALQAANVAEVVYEEPDGALYTRGGIYNIEVGQELIEGDILQTNDSTVILSLCEGSLLTAYPGTEVQLALLGDGTVAVKLVRGEVLGDISDDCRLDVKTKVGTASITDGVFGVVQNLAGDQGWTMQVRNLDGEVDFIGDPKLDTSNMTVSLIEPNETINIPAGEEIIVRGIYYESTDIFALTQGGAALASMTSEDIQGLREAVSEMSSAVLPEPPTPTPPLIIEIPYEDIETASDKG</sequence>